<keyword evidence="2" id="KW-1185">Reference proteome</keyword>
<dbReference type="AlphaFoldDB" id="A0AAW2C951"/>
<organism evidence="1 2">
    <name type="scientific">Lithocarpus litseifolius</name>
    <dbReference type="NCBI Taxonomy" id="425828"/>
    <lineage>
        <taxon>Eukaryota</taxon>
        <taxon>Viridiplantae</taxon>
        <taxon>Streptophyta</taxon>
        <taxon>Embryophyta</taxon>
        <taxon>Tracheophyta</taxon>
        <taxon>Spermatophyta</taxon>
        <taxon>Magnoliopsida</taxon>
        <taxon>eudicotyledons</taxon>
        <taxon>Gunneridae</taxon>
        <taxon>Pentapetalae</taxon>
        <taxon>rosids</taxon>
        <taxon>fabids</taxon>
        <taxon>Fagales</taxon>
        <taxon>Fagaceae</taxon>
        <taxon>Lithocarpus</taxon>
    </lineage>
</organism>
<protein>
    <submittedName>
        <fullName evidence="1">Uncharacterized protein</fullName>
    </submittedName>
</protein>
<evidence type="ECO:0000313" key="2">
    <source>
        <dbReference type="Proteomes" id="UP001459277"/>
    </source>
</evidence>
<gene>
    <name evidence="1" type="ORF">SO802_024549</name>
</gene>
<sequence>MFSLKEDSIGGGDNLATDQRSNRCSVLLFDLHEFQRIWRVYQWKSVSRFSVSWITRTLQLHNKLEFLFFINMGFCRCKVCRKWKGLASDNNLWSNLFRERWGGDHAMFYAPVGSKSWKDVYEVQDRCHRVGLGLKIIREGGDYYLVHQGEIQRYLGSRRQRKGAISCTLDSQRDFNGEGSQEEGSCRGILDKILFFIGDLEVASTDAKRGRVL</sequence>
<comment type="caution">
    <text evidence="1">The sequence shown here is derived from an EMBL/GenBank/DDBJ whole genome shotgun (WGS) entry which is preliminary data.</text>
</comment>
<dbReference type="Proteomes" id="UP001459277">
    <property type="component" value="Unassembled WGS sequence"/>
</dbReference>
<name>A0AAW2C951_9ROSI</name>
<proteinExistence type="predicted"/>
<dbReference type="SUPFAM" id="SSF81383">
    <property type="entry name" value="F-box domain"/>
    <property type="match status" value="1"/>
</dbReference>
<dbReference type="Gene3D" id="1.20.1280.50">
    <property type="match status" value="1"/>
</dbReference>
<evidence type="ECO:0000313" key="1">
    <source>
        <dbReference type="EMBL" id="KAK9994846.1"/>
    </source>
</evidence>
<dbReference type="EMBL" id="JAZDWU010000008">
    <property type="protein sequence ID" value="KAK9994846.1"/>
    <property type="molecule type" value="Genomic_DNA"/>
</dbReference>
<accession>A0AAW2C951</accession>
<dbReference type="InterPro" id="IPR036047">
    <property type="entry name" value="F-box-like_dom_sf"/>
</dbReference>
<reference evidence="1 2" key="1">
    <citation type="submission" date="2024-01" db="EMBL/GenBank/DDBJ databases">
        <title>A telomere-to-telomere, gap-free genome of sweet tea (Lithocarpus litseifolius).</title>
        <authorList>
            <person name="Zhou J."/>
        </authorList>
    </citation>
    <scope>NUCLEOTIDE SEQUENCE [LARGE SCALE GENOMIC DNA]</scope>
    <source>
        <strain evidence="1">Zhou-2022a</strain>
        <tissue evidence="1">Leaf</tissue>
    </source>
</reference>